<name>A0AA40ZVY4_9BACT</name>
<organism evidence="2 3">
    <name type="scientific">Caecibacteroides pullorum</name>
    <dbReference type="NCBI Taxonomy" id="2725562"/>
    <lineage>
        <taxon>Bacteria</taxon>
        <taxon>Pseudomonadati</taxon>
        <taxon>Bacteroidota</taxon>
        <taxon>Bacteroidia</taxon>
        <taxon>Bacteroidales</taxon>
        <taxon>Bacteroidaceae</taxon>
        <taxon>Caecibacteroides</taxon>
    </lineage>
</organism>
<feature type="transmembrane region" description="Helical" evidence="1">
    <location>
        <begin position="346"/>
        <end position="371"/>
    </location>
</feature>
<dbReference type="EMBL" id="JACJMO010000038">
    <property type="protein sequence ID" value="MBM6858747.1"/>
    <property type="molecule type" value="Genomic_DNA"/>
</dbReference>
<dbReference type="InterPro" id="IPR022134">
    <property type="entry name" value="DUF3667"/>
</dbReference>
<keyword evidence="3" id="KW-1185">Reference proteome</keyword>
<feature type="transmembrane region" description="Helical" evidence="1">
    <location>
        <begin position="391"/>
        <end position="412"/>
    </location>
</feature>
<comment type="caution">
    <text evidence="2">The sequence shown here is derived from an EMBL/GenBank/DDBJ whole genome shotgun (WGS) entry which is preliminary data.</text>
</comment>
<gene>
    <name evidence="2" type="ORF">H6D15_14270</name>
</gene>
<dbReference type="Pfam" id="PF12412">
    <property type="entry name" value="DUF3667"/>
    <property type="match status" value="1"/>
</dbReference>
<accession>A0AA40ZVY4</accession>
<keyword evidence="1" id="KW-0812">Transmembrane</keyword>
<dbReference type="Proteomes" id="UP000698924">
    <property type="component" value="Unassembled WGS sequence"/>
</dbReference>
<feature type="transmembrane region" description="Helical" evidence="1">
    <location>
        <begin position="424"/>
        <end position="447"/>
    </location>
</feature>
<evidence type="ECO:0000313" key="3">
    <source>
        <dbReference type="Proteomes" id="UP000698924"/>
    </source>
</evidence>
<feature type="transmembrane region" description="Helical" evidence="1">
    <location>
        <begin position="113"/>
        <end position="132"/>
    </location>
</feature>
<protein>
    <submittedName>
        <fullName evidence="2">DUF3667 domain-containing protein</fullName>
    </submittedName>
</protein>
<sequence>MLQDWKERWKARSRRVRRKIELLRLKRIRQKKTPKYSHCKNCGTPLEGMYCYRCGQYALDVEQPFWKYVRQYFENVYQFDTKIWRTLWYLFTRPGFLTSEFNAGKINSYVHPFRLYMCISVVFFAVFFMLVGERANDFNALNDGRLRRSIVEQLGTPAAGADTTIYLYQAPRLVKTLKLRFGVEDADSLVRYQPIDNPYGLSRATLPRLLADSCFKQTDILPEDWDFIRKSRALKNLNIENWIDGRDYGPDNVAAIRTFHVDSTYMQTAEGRDSLVLRPQRVWLWTDEVKKDAETDELQKQLFVNDLVGGLSKWTPFYMMFLLPLFAALLKLFYRRKRMPYMWHFVHAIHLNTVFLILICIPLVPLFAYGLDDLMAAGQTLNTAQLNSLRITLVGFPVVMFLYLLMSFRTVYRQGWGKTTVKAVLFYVLFTAIASLLAAALLLWLLAMEAEAI</sequence>
<dbReference type="RefSeq" id="WP_204973253.1">
    <property type="nucleotide sequence ID" value="NZ_JAAZTS010000035.1"/>
</dbReference>
<evidence type="ECO:0000256" key="1">
    <source>
        <dbReference type="SAM" id="Phobius"/>
    </source>
</evidence>
<reference evidence="2 3" key="1">
    <citation type="journal article" date="2021" name="Sci. Rep.">
        <title>The distribution of antibiotic resistance genes in chicken gut microbiota commensals.</title>
        <authorList>
            <person name="Juricova H."/>
            <person name="Matiasovicova J."/>
            <person name="Kubasova T."/>
            <person name="Cejkova D."/>
            <person name="Rychlik I."/>
        </authorList>
    </citation>
    <scope>NUCLEOTIDE SEQUENCE [LARGE SCALE GENOMIC DNA]</scope>
    <source>
        <strain evidence="2 3">An421</strain>
    </source>
</reference>
<evidence type="ECO:0000313" key="2">
    <source>
        <dbReference type="EMBL" id="MBM6858747.1"/>
    </source>
</evidence>
<feature type="transmembrane region" description="Helical" evidence="1">
    <location>
        <begin position="317"/>
        <end position="334"/>
    </location>
</feature>
<keyword evidence="1" id="KW-1133">Transmembrane helix</keyword>
<proteinExistence type="predicted"/>
<keyword evidence="1" id="KW-0472">Membrane</keyword>
<dbReference type="AlphaFoldDB" id="A0AA40ZVY4"/>